<sequence>MSVDETRQRLDKKMADCKAEAAELIPNVEEYLRRRRDGLPPWDVGNLEYALTQLHQFHDFLAVPGLSHEHVLERVSWFNGRKAAYARLMK</sequence>
<name>A0A6I4VXP6_9BACL</name>
<dbReference type="EMBL" id="WUUL01000002">
    <property type="protein sequence ID" value="MXQ52822.1"/>
    <property type="molecule type" value="Genomic_DNA"/>
</dbReference>
<evidence type="ECO:0000313" key="1">
    <source>
        <dbReference type="EMBL" id="MXQ52822.1"/>
    </source>
</evidence>
<accession>A0A6I4VXP6</accession>
<dbReference type="RefSeq" id="WP_160800111.1">
    <property type="nucleotide sequence ID" value="NZ_WUUL01000002.1"/>
</dbReference>
<dbReference type="AlphaFoldDB" id="A0A6I4VXP6"/>
<evidence type="ECO:0000313" key="2">
    <source>
        <dbReference type="Proteomes" id="UP000430692"/>
    </source>
</evidence>
<reference evidence="1 2" key="1">
    <citation type="submission" date="2019-12" db="EMBL/GenBank/DDBJ databases">
        <title>Whole-genome analyses of novel actinobacteria.</title>
        <authorList>
            <person name="Sahin N."/>
            <person name="Saygin H."/>
        </authorList>
    </citation>
    <scope>NUCLEOTIDE SEQUENCE [LARGE SCALE GENOMIC DNA]</scope>
    <source>
        <strain evidence="1 2">KC615</strain>
    </source>
</reference>
<proteinExistence type="predicted"/>
<protein>
    <submittedName>
        <fullName evidence="1">Uncharacterized protein</fullName>
    </submittedName>
</protein>
<gene>
    <name evidence="1" type="ORF">GSM42_03565</name>
</gene>
<comment type="caution">
    <text evidence="1">The sequence shown here is derived from an EMBL/GenBank/DDBJ whole genome shotgun (WGS) entry which is preliminary data.</text>
</comment>
<keyword evidence="2" id="KW-1185">Reference proteome</keyword>
<dbReference type="Proteomes" id="UP000430692">
    <property type="component" value="Unassembled WGS sequence"/>
</dbReference>
<organism evidence="1 2">
    <name type="scientific">Shimazuella alba</name>
    <dbReference type="NCBI Taxonomy" id="2690964"/>
    <lineage>
        <taxon>Bacteria</taxon>
        <taxon>Bacillati</taxon>
        <taxon>Bacillota</taxon>
        <taxon>Bacilli</taxon>
        <taxon>Bacillales</taxon>
        <taxon>Thermoactinomycetaceae</taxon>
        <taxon>Shimazuella</taxon>
    </lineage>
</organism>